<evidence type="ECO:0000256" key="5">
    <source>
        <dbReference type="ARBA" id="ARBA00022490"/>
    </source>
</evidence>
<feature type="active site" evidence="11">
    <location>
        <position position="131"/>
    </location>
</feature>
<dbReference type="GO" id="GO:0016829">
    <property type="term" value="F:lyase activity"/>
    <property type="evidence" value="ECO:0007669"/>
    <property type="project" value="UniProtKB-KW"/>
</dbReference>
<evidence type="ECO:0000256" key="3">
    <source>
        <dbReference type="ARBA" id="ARBA00009667"/>
    </source>
</evidence>
<evidence type="ECO:0000313" key="14">
    <source>
        <dbReference type="Proteomes" id="UP000035034"/>
    </source>
</evidence>
<dbReference type="CDD" id="cd04731">
    <property type="entry name" value="HisF"/>
    <property type="match status" value="1"/>
</dbReference>
<evidence type="ECO:0000313" key="13">
    <source>
        <dbReference type="EMBL" id="GAB19060.1"/>
    </source>
</evidence>
<feature type="active site" evidence="11">
    <location>
        <position position="12"/>
    </location>
</feature>
<dbReference type="STRING" id="1077974.GOEFS_073_00800"/>
<comment type="function">
    <text evidence="9 11">IGPS catalyzes the conversion of PRFAR and glutamine to IGP, AICAR and glutamate. The HisF subunit catalyzes the cyclization activity that produces IGP and AICAR from PRFAR using the ammonia provided by the HisH subunit.</text>
</comment>
<evidence type="ECO:0000256" key="6">
    <source>
        <dbReference type="ARBA" id="ARBA00022605"/>
    </source>
</evidence>
<evidence type="ECO:0000256" key="11">
    <source>
        <dbReference type="HAMAP-Rule" id="MF_01013"/>
    </source>
</evidence>
<dbReference type="InterPro" id="IPR013785">
    <property type="entry name" value="Aldolase_TIM"/>
</dbReference>
<comment type="similarity">
    <text evidence="3 11 12">Belongs to the HisA/HisF family.</text>
</comment>
<dbReference type="UniPathway" id="UPA00031">
    <property type="reaction ID" value="UER00010"/>
</dbReference>
<reference evidence="13 14" key="1">
    <citation type="submission" date="2011-12" db="EMBL/GenBank/DDBJ databases">
        <title>Whole genome shotgun sequence of Gordonia effusa NBRC 100432.</title>
        <authorList>
            <person name="Yoshida I."/>
            <person name="Takarada H."/>
            <person name="Hosoyama A."/>
            <person name="Tsuchikane K."/>
            <person name="Katsumata H."/>
            <person name="Yamazaki S."/>
            <person name="Fujita N."/>
        </authorList>
    </citation>
    <scope>NUCLEOTIDE SEQUENCE [LARGE SCALE GENOMIC DNA]</scope>
    <source>
        <strain evidence="13 14">NBRC 100432</strain>
    </source>
</reference>
<evidence type="ECO:0000256" key="10">
    <source>
        <dbReference type="ARBA" id="ARBA00047838"/>
    </source>
</evidence>
<dbReference type="InterPro" id="IPR006062">
    <property type="entry name" value="His_biosynth"/>
</dbReference>
<dbReference type="InterPro" id="IPR011060">
    <property type="entry name" value="RibuloseP-bd_barrel"/>
</dbReference>
<comment type="catalytic activity">
    <reaction evidence="10 11">
        <text>5-[(5-phospho-1-deoxy-D-ribulos-1-ylimino)methylamino]-1-(5-phospho-beta-D-ribosyl)imidazole-4-carboxamide + L-glutamine = D-erythro-1-(imidazol-4-yl)glycerol 3-phosphate + 5-amino-1-(5-phospho-beta-D-ribosyl)imidazole-4-carboxamide + L-glutamate + H(+)</text>
        <dbReference type="Rhea" id="RHEA:24793"/>
        <dbReference type="ChEBI" id="CHEBI:15378"/>
        <dbReference type="ChEBI" id="CHEBI:29985"/>
        <dbReference type="ChEBI" id="CHEBI:58278"/>
        <dbReference type="ChEBI" id="CHEBI:58359"/>
        <dbReference type="ChEBI" id="CHEBI:58475"/>
        <dbReference type="ChEBI" id="CHEBI:58525"/>
        <dbReference type="EC" id="4.3.2.10"/>
    </reaction>
</comment>
<comment type="subunit">
    <text evidence="4 11">Heterodimer of HisH and HisF.</text>
</comment>
<name>H0R1V9_9ACTN</name>
<organism evidence="13 14">
    <name type="scientific">Gordonia effusa NBRC 100432</name>
    <dbReference type="NCBI Taxonomy" id="1077974"/>
    <lineage>
        <taxon>Bacteria</taxon>
        <taxon>Bacillati</taxon>
        <taxon>Actinomycetota</taxon>
        <taxon>Actinomycetes</taxon>
        <taxon>Mycobacteriales</taxon>
        <taxon>Gordoniaceae</taxon>
        <taxon>Gordonia</taxon>
    </lineage>
</organism>
<dbReference type="Proteomes" id="UP000035034">
    <property type="component" value="Unassembled WGS sequence"/>
</dbReference>
<evidence type="ECO:0000256" key="4">
    <source>
        <dbReference type="ARBA" id="ARBA00011152"/>
    </source>
</evidence>
<dbReference type="InterPro" id="IPR050064">
    <property type="entry name" value="IGPS_HisA/HisF"/>
</dbReference>
<comment type="caution">
    <text evidence="13">The sequence shown here is derived from an EMBL/GenBank/DDBJ whole genome shotgun (WGS) entry which is preliminary data.</text>
</comment>
<dbReference type="NCBIfam" id="TIGR00735">
    <property type="entry name" value="hisF"/>
    <property type="match status" value="1"/>
</dbReference>
<evidence type="ECO:0000256" key="9">
    <source>
        <dbReference type="ARBA" id="ARBA00025475"/>
    </source>
</evidence>
<evidence type="ECO:0000256" key="2">
    <source>
        <dbReference type="ARBA" id="ARBA00005091"/>
    </source>
</evidence>
<keyword evidence="6 11" id="KW-0028">Amino-acid biosynthesis</keyword>
<gene>
    <name evidence="11 13" type="primary">hisF</name>
    <name evidence="13" type="ORF">GOEFS_073_00800</name>
</gene>
<dbReference type="GO" id="GO:0005737">
    <property type="term" value="C:cytoplasm"/>
    <property type="evidence" value="ECO:0007669"/>
    <property type="project" value="UniProtKB-SubCell"/>
</dbReference>
<protein>
    <recommendedName>
        <fullName evidence="11">Imidazole glycerol phosphate synthase subunit HisF</fullName>
        <ecNumber evidence="11">4.3.2.10</ecNumber>
    </recommendedName>
    <alternativeName>
        <fullName evidence="11">IGP synthase cyclase subunit</fullName>
    </alternativeName>
    <alternativeName>
        <fullName evidence="11">IGP synthase subunit HisF</fullName>
    </alternativeName>
    <alternativeName>
        <fullName evidence="11">ImGP synthase subunit HisF</fullName>
        <shortName evidence="11">IGPS subunit HisF</shortName>
    </alternativeName>
</protein>
<proteinExistence type="inferred from homology"/>
<evidence type="ECO:0000256" key="7">
    <source>
        <dbReference type="ARBA" id="ARBA00023102"/>
    </source>
</evidence>
<dbReference type="OrthoDB" id="9781903at2"/>
<dbReference type="EC" id="4.3.2.10" evidence="11"/>
<dbReference type="AlphaFoldDB" id="H0R1V9"/>
<dbReference type="PANTHER" id="PTHR21235:SF2">
    <property type="entry name" value="IMIDAZOLE GLYCEROL PHOSPHATE SYNTHASE HISHF"/>
    <property type="match status" value="1"/>
</dbReference>
<dbReference type="HAMAP" id="MF_01013">
    <property type="entry name" value="HisF"/>
    <property type="match status" value="1"/>
</dbReference>
<dbReference type="PANTHER" id="PTHR21235">
    <property type="entry name" value="IMIDAZOLE GLYCEROL PHOSPHATE SYNTHASE SUBUNIT HISF/H IGP SYNTHASE SUBUNIT HISF/H"/>
    <property type="match status" value="1"/>
</dbReference>
<keyword evidence="8 11" id="KW-0456">Lyase</keyword>
<keyword evidence="5 11" id="KW-0963">Cytoplasm</keyword>
<comment type="pathway">
    <text evidence="2 11">Amino-acid biosynthesis; L-histidine biosynthesis; L-histidine from 5-phospho-alpha-D-ribose 1-diphosphate: step 5/9.</text>
</comment>
<evidence type="ECO:0000256" key="1">
    <source>
        <dbReference type="ARBA" id="ARBA00004496"/>
    </source>
</evidence>
<accession>H0R1V9</accession>
<dbReference type="GO" id="GO:0000107">
    <property type="term" value="F:imidazoleglycerol-phosphate synthase activity"/>
    <property type="evidence" value="ECO:0007669"/>
    <property type="project" value="UniProtKB-UniRule"/>
</dbReference>
<dbReference type="EMBL" id="BAEH01000073">
    <property type="protein sequence ID" value="GAB19060.1"/>
    <property type="molecule type" value="Genomic_DNA"/>
</dbReference>
<dbReference type="Pfam" id="PF00977">
    <property type="entry name" value="His_biosynth"/>
    <property type="match status" value="1"/>
</dbReference>
<dbReference type="Gene3D" id="3.20.20.70">
    <property type="entry name" value="Aldolase class I"/>
    <property type="match status" value="1"/>
</dbReference>
<comment type="subcellular location">
    <subcellularLocation>
        <location evidence="1 11">Cytoplasm</location>
    </subcellularLocation>
</comment>
<keyword evidence="7 11" id="KW-0368">Histidine biosynthesis</keyword>
<evidence type="ECO:0000256" key="8">
    <source>
        <dbReference type="ARBA" id="ARBA00023239"/>
    </source>
</evidence>
<sequence length="281" mass="28716">MTVAIRVIPCLDVDNGRVVKGVNFENLRDAGDPVELAARYDAEGADELTFLDVTASSSGRATMLDVVKRTADQIFIPLTVGGGIRTPDDVDVMLRAGADKVSVNTAAIARPEVLDEMSKRFGSQCIVLSVDARTVPAGSAPTPSGWEVTTHGGRKGTGIDAVEWARRGQELGVGEILLNSMDADGTKAGFDLAMLTAVRAAVDVPVIASGGAGKVSDFPPAVDAGADAVLAASVFHFGELTIGEVKAAMSQHGIVVRTAGASEATGNVGASEATGNLGVDA</sequence>
<keyword evidence="14" id="KW-1185">Reference proteome</keyword>
<dbReference type="InterPro" id="IPR004651">
    <property type="entry name" value="HisF"/>
</dbReference>
<evidence type="ECO:0000256" key="12">
    <source>
        <dbReference type="RuleBase" id="RU003657"/>
    </source>
</evidence>
<dbReference type="FunFam" id="3.20.20.70:FF:000006">
    <property type="entry name" value="Imidazole glycerol phosphate synthase subunit HisF"/>
    <property type="match status" value="1"/>
</dbReference>
<dbReference type="eggNOG" id="COG0107">
    <property type="taxonomic scope" value="Bacteria"/>
</dbReference>
<dbReference type="SUPFAM" id="SSF51366">
    <property type="entry name" value="Ribulose-phoshate binding barrel"/>
    <property type="match status" value="1"/>
</dbReference>
<dbReference type="GO" id="GO:0000105">
    <property type="term" value="P:L-histidine biosynthetic process"/>
    <property type="evidence" value="ECO:0007669"/>
    <property type="project" value="UniProtKB-UniRule"/>
</dbReference>
<dbReference type="RefSeq" id="WP_007318395.1">
    <property type="nucleotide sequence ID" value="NZ_BAEH01000073.1"/>
</dbReference>